<keyword evidence="3 7" id="KW-0732">Signal</keyword>
<evidence type="ECO:0000256" key="6">
    <source>
        <dbReference type="ARBA" id="ARBA00023284"/>
    </source>
</evidence>
<proteinExistence type="inferred from homology"/>
<dbReference type="AlphaFoldDB" id="A0A1S9ZQT9"/>
<dbReference type="InterPro" id="IPR051470">
    <property type="entry name" value="Thiol:disulfide_interchange"/>
</dbReference>
<dbReference type="EMBL" id="MUXT01000001">
    <property type="protein sequence ID" value="OOR85391.1"/>
    <property type="molecule type" value="Genomic_DNA"/>
</dbReference>
<feature type="domain" description="Thioredoxin-like fold" evidence="9">
    <location>
        <begin position="133"/>
        <end position="252"/>
    </location>
</feature>
<sequence>MRQLLPIMLASTVFISACSTANDSAQNHTKINQPAAAQSSDEVVKALQEHLTKSGAKITAVSALPIAMPDIYWVSFEDAPAMFTNKTGEYLIQGQIIKLGDGQPVDITAEIQANLAKENLAKVSLDEMIIYPAKGEHKAAVYVFSDPTCHYCQLLHKDIDDITAGGVEVRYLAWPRAEKDIPLTQAIWCSQDRHAALSAAKLGNMITANDCDNPVQKHLALGRSLGISGTPAIFTESGEHIGGYIPAKELIQAAIERR</sequence>
<dbReference type="SUPFAM" id="SSF54423">
    <property type="entry name" value="DsbC/DsbG N-terminal domain-like"/>
    <property type="match status" value="1"/>
</dbReference>
<name>A0A1S9ZQT9_9GAMM</name>
<comment type="function">
    <text evidence="7">Required for disulfide bond formation in some periplasmic proteins. Acts by transferring its disulfide bond to other proteins and is reduced in the process.</text>
</comment>
<dbReference type="Pfam" id="PF10411">
    <property type="entry name" value="DsbC_N"/>
    <property type="match status" value="1"/>
</dbReference>
<evidence type="ECO:0000259" key="8">
    <source>
        <dbReference type="Pfam" id="PF10411"/>
    </source>
</evidence>
<evidence type="ECO:0000256" key="2">
    <source>
        <dbReference type="ARBA" id="ARBA00009813"/>
    </source>
</evidence>
<dbReference type="Pfam" id="PF13098">
    <property type="entry name" value="Thioredoxin_2"/>
    <property type="match status" value="1"/>
</dbReference>
<dbReference type="PANTHER" id="PTHR35272">
    <property type="entry name" value="THIOL:DISULFIDE INTERCHANGE PROTEIN DSBC-RELATED"/>
    <property type="match status" value="1"/>
</dbReference>
<comment type="caution">
    <text evidence="10">The sequence shown here is derived from an EMBL/GenBank/DDBJ whole genome shotgun (WGS) entry which is preliminary data.</text>
</comment>
<organism evidence="10 11">
    <name type="scientific">Moraxella canis</name>
    <dbReference type="NCBI Taxonomy" id="90239"/>
    <lineage>
        <taxon>Bacteria</taxon>
        <taxon>Pseudomonadati</taxon>
        <taxon>Pseudomonadota</taxon>
        <taxon>Gammaproteobacteria</taxon>
        <taxon>Moraxellales</taxon>
        <taxon>Moraxellaceae</taxon>
        <taxon>Moraxella</taxon>
    </lineage>
</organism>
<comment type="similarity">
    <text evidence="2 7">Belongs to the thioredoxin family. DsbC subfamily.</text>
</comment>
<feature type="chain" id="PRO_5011827753" description="Thiol:disulfide interchange protein" evidence="7">
    <location>
        <begin position="22"/>
        <end position="258"/>
    </location>
</feature>
<gene>
    <name evidence="10" type="ORF">B0180_00920</name>
</gene>
<evidence type="ECO:0000259" key="9">
    <source>
        <dbReference type="Pfam" id="PF13098"/>
    </source>
</evidence>
<evidence type="ECO:0000313" key="11">
    <source>
        <dbReference type="Proteomes" id="UP000190322"/>
    </source>
</evidence>
<evidence type="ECO:0000256" key="4">
    <source>
        <dbReference type="ARBA" id="ARBA00022764"/>
    </source>
</evidence>
<dbReference type="SUPFAM" id="SSF52833">
    <property type="entry name" value="Thioredoxin-like"/>
    <property type="match status" value="1"/>
</dbReference>
<dbReference type="GO" id="GO:0042597">
    <property type="term" value="C:periplasmic space"/>
    <property type="evidence" value="ECO:0007669"/>
    <property type="project" value="UniProtKB-SubCell"/>
</dbReference>
<dbReference type="Proteomes" id="UP000190322">
    <property type="component" value="Unassembled WGS sequence"/>
</dbReference>
<dbReference type="Gene3D" id="3.40.30.10">
    <property type="entry name" value="Glutaredoxin"/>
    <property type="match status" value="1"/>
</dbReference>
<evidence type="ECO:0000256" key="7">
    <source>
        <dbReference type="RuleBase" id="RU364038"/>
    </source>
</evidence>
<feature type="domain" description="Disulphide bond isomerase DsbC/G N-terminal" evidence="8">
    <location>
        <begin position="35"/>
        <end position="108"/>
    </location>
</feature>
<dbReference type="Gene3D" id="3.10.450.70">
    <property type="entry name" value="Disulphide bond isomerase, DsbC/G, N-terminal"/>
    <property type="match status" value="1"/>
</dbReference>
<comment type="subcellular location">
    <subcellularLocation>
        <location evidence="1 7">Periplasm</location>
    </subcellularLocation>
</comment>
<protein>
    <recommendedName>
        <fullName evidence="7">Thiol:disulfide interchange protein</fullName>
    </recommendedName>
</protein>
<dbReference type="InterPro" id="IPR033954">
    <property type="entry name" value="DiS-bond_Isoase_DsbC/G"/>
</dbReference>
<dbReference type="CDD" id="cd03020">
    <property type="entry name" value="DsbA_DsbC_DsbG"/>
    <property type="match status" value="1"/>
</dbReference>
<dbReference type="PANTHER" id="PTHR35272:SF3">
    <property type="entry name" value="THIOL:DISULFIDE INTERCHANGE PROTEIN DSBC"/>
    <property type="match status" value="1"/>
</dbReference>
<dbReference type="InterPro" id="IPR012336">
    <property type="entry name" value="Thioredoxin-like_fold"/>
</dbReference>
<dbReference type="InterPro" id="IPR009094">
    <property type="entry name" value="DiS-bond_isomerase_DsbC/G_N_sf"/>
</dbReference>
<dbReference type="RefSeq" id="WP_078255253.1">
    <property type="nucleotide sequence ID" value="NZ_MUXT01000001.1"/>
</dbReference>
<dbReference type="InterPro" id="IPR018950">
    <property type="entry name" value="DiS-bond_isomerase_DsbC/G_N"/>
</dbReference>
<evidence type="ECO:0000256" key="3">
    <source>
        <dbReference type="ARBA" id="ARBA00022729"/>
    </source>
</evidence>
<evidence type="ECO:0000256" key="5">
    <source>
        <dbReference type="ARBA" id="ARBA00023157"/>
    </source>
</evidence>
<keyword evidence="4 7" id="KW-0574">Periplasm</keyword>
<keyword evidence="6 7" id="KW-0676">Redox-active center</keyword>
<reference evidence="10 11" key="1">
    <citation type="submission" date="2017-02" db="EMBL/GenBank/DDBJ databases">
        <title>Draft genome sequence of Moraxella canis CCUG 8415A type strain.</title>
        <authorList>
            <person name="Engstrom-Jakobsson H."/>
            <person name="Salva-Serra F."/>
            <person name="Thorell K."/>
            <person name="Gonzales-Siles L."/>
            <person name="Karlsson R."/>
            <person name="Boulund F."/>
            <person name="Engstrand L."/>
            <person name="Moore E."/>
        </authorList>
    </citation>
    <scope>NUCLEOTIDE SEQUENCE [LARGE SCALE GENOMIC DNA]</scope>
    <source>
        <strain evidence="10 11">CCUG 8415A</strain>
    </source>
</reference>
<evidence type="ECO:0000256" key="1">
    <source>
        <dbReference type="ARBA" id="ARBA00004418"/>
    </source>
</evidence>
<feature type="signal peptide" evidence="7">
    <location>
        <begin position="1"/>
        <end position="21"/>
    </location>
</feature>
<evidence type="ECO:0000313" key="10">
    <source>
        <dbReference type="EMBL" id="OOR85391.1"/>
    </source>
</evidence>
<dbReference type="PROSITE" id="PS51257">
    <property type="entry name" value="PROKAR_LIPOPROTEIN"/>
    <property type="match status" value="1"/>
</dbReference>
<dbReference type="InterPro" id="IPR036249">
    <property type="entry name" value="Thioredoxin-like_sf"/>
</dbReference>
<keyword evidence="5" id="KW-1015">Disulfide bond</keyword>
<accession>A0A1S9ZQT9</accession>